<proteinExistence type="inferred from homology"/>
<dbReference type="PANTHER" id="PTHR33337">
    <property type="entry name" value="GFA DOMAIN-CONTAINING PROTEIN"/>
    <property type="match status" value="1"/>
</dbReference>
<dbReference type="STRING" id="604088.SAMN04488060_1604"/>
<name>A0A1I5MW45_9SPHN</name>
<evidence type="ECO:0000259" key="5">
    <source>
        <dbReference type="PROSITE" id="PS51891"/>
    </source>
</evidence>
<dbReference type="SUPFAM" id="SSF51316">
    <property type="entry name" value="Mss4-like"/>
    <property type="match status" value="1"/>
</dbReference>
<evidence type="ECO:0000256" key="3">
    <source>
        <dbReference type="ARBA" id="ARBA00022833"/>
    </source>
</evidence>
<comment type="similarity">
    <text evidence="1">Belongs to the Gfa family.</text>
</comment>
<dbReference type="InterPro" id="IPR011057">
    <property type="entry name" value="Mss4-like_sf"/>
</dbReference>
<dbReference type="InterPro" id="IPR006913">
    <property type="entry name" value="CENP-V/GFA"/>
</dbReference>
<gene>
    <name evidence="6" type="ORF">SAMN04488060_1604</name>
</gene>
<keyword evidence="7" id="KW-1185">Reference proteome</keyword>
<organism evidence="6 7">
    <name type="scientific">Qipengyuania nanhaisediminis</name>
    <dbReference type="NCBI Taxonomy" id="604088"/>
    <lineage>
        <taxon>Bacteria</taxon>
        <taxon>Pseudomonadati</taxon>
        <taxon>Pseudomonadota</taxon>
        <taxon>Alphaproteobacteria</taxon>
        <taxon>Sphingomonadales</taxon>
        <taxon>Erythrobacteraceae</taxon>
        <taxon>Qipengyuania</taxon>
    </lineage>
</organism>
<dbReference type="Pfam" id="PF04828">
    <property type="entry name" value="GFA"/>
    <property type="match status" value="1"/>
</dbReference>
<accession>A0A1I5MW45</accession>
<evidence type="ECO:0000256" key="4">
    <source>
        <dbReference type="ARBA" id="ARBA00023239"/>
    </source>
</evidence>
<dbReference type="PANTHER" id="PTHR33337:SF33">
    <property type="entry name" value="CENP-V_GFA DOMAIN-CONTAINING PROTEIN"/>
    <property type="match status" value="1"/>
</dbReference>
<dbReference type="GO" id="GO:0016846">
    <property type="term" value="F:carbon-sulfur lyase activity"/>
    <property type="evidence" value="ECO:0007669"/>
    <property type="project" value="InterPro"/>
</dbReference>
<evidence type="ECO:0000313" key="6">
    <source>
        <dbReference type="EMBL" id="SFP13723.1"/>
    </source>
</evidence>
<dbReference type="PROSITE" id="PS51891">
    <property type="entry name" value="CENP_V_GFA"/>
    <property type="match status" value="1"/>
</dbReference>
<evidence type="ECO:0000256" key="1">
    <source>
        <dbReference type="ARBA" id="ARBA00005495"/>
    </source>
</evidence>
<dbReference type="EMBL" id="FOWZ01000002">
    <property type="protein sequence ID" value="SFP13723.1"/>
    <property type="molecule type" value="Genomic_DNA"/>
</dbReference>
<evidence type="ECO:0000313" key="7">
    <source>
        <dbReference type="Proteomes" id="UP000199331"/>
    </source>
</evidence>
<keyword evidence="3" id="KW-0862">Zinc</keyword>
<dbReference type="OrthoDB" id="7186766at2"/>
<keyword evidence="4" id="KW-0456">Lyase</keyword>
<sequence length="160" mass="17155">MADGAEGIGKAVKGELTGGCLCGSVRYVLKEGMRLAPYACHCTDCQKRTGTAFSEHMLFAEKDIQVEGALDTAEYTQPSGAKSTIYGCGTCKARIYAVNDRRAGFASLRCGTLDVSSDIVPAAHVWVKSKQPWILIPKDSKTMETQPSSTEEWVSLVGLA</sequence>
<dbReference type="Gene3D" id="3.90.1590.10">
    <property type="entry name" value="glutathione-dependent formaldehyde- activating enzyme (gfa)"/>
    <property type="match status" value="1"/>
</dbReference>
<keyword evidence="2" id="KW-0479">Metal-binding</keyword>
<protein>
    <submittedName>
        <fullName evidence="6">Uncharacterized conserved protein</fullName>
    </submittedName>
</protein>
<dbReference type="AlphaFoldDB" id="A0A1I5MW45"/>
<feature type="domain" description="CENP-V/GFA" evidence="5">
    <location>
        <begin position="16"/>
        <end position="134"/>
    </location>
</feature>
<reference evidence="7" key="1">
    <citation type="submission" date="2016-10" db="EMBL/GenBank/DDBJ databases">
        <authorList>
            <person name="Varghese N."/>
            <person name="Submissions S."/>
        </authorList>
    </citation>
    <scope>NUCLEOTIDE SEQUENCE [LARGE SCALE GENOMIC DNA]</scope>
    <source>
        <strain evidence="7">CGMCC 1.7715</strain>
    </source>
</reference>
<dbReference type="Proteomes" id="UP000199331">
    <property type="component" value="Unassembled WGS sequence"/>
</dbReference>
<evidence type="ECO:0000256" key="2">
    <source>
        <dbReference type="ARBA" id="ARBA00022723"/>
    </source>
</evidence>
<dbReference type="GO" id="GO:0046872">
    <property type="term" value="F:metal ion binding"/>
    <property type="evidence" value="ECO:0007669"/>
    <property type="project" value="UniProtKB-KW"/>
</dbReference>